<comment type="caution">
    <text evidence="14">The sequence shown here is derived from an EMBL/GenBank/DDBJ whole genome shotgun (WGS) entry which is preliminary data.</text>
</comment>
<dbReference type="InterPro" id="IPR016064">
    <property type="entry name" value="NAD/diacylglycerol_kinase_sf"/>
</dbReference>
<feature type="domain" description="DAGKc" evidence="13">
    <location>
        <begin position="1"/>
        <end position="131"/>
    </location>
</feature>
<dbReference type="Pfam" id="PF19279">
    <property type="entry name" value="YegS_C"/>
    <property type="match status" value="1"/>
</dbReference>
<dbReference type="PANTHER" id="PTHR12358:SF106">
    <property type="entry name" value="LIPID KINASE YEGS"/>
    <property type="match status" value="1"/>
</dbReference>
<evidence type="ECO:0000256" key="6">
    <source>
        <dbReference type="ARBA" id="ARBA00022741"/>
    </source>
</evidence>
<dbReference type="PROSITE" id="PS50146">
    <property type="entry name" value="DAGK"/>
    <property type="match status" value="1"/>
</dbReference>
<protein>
    <submittedName>
        <fullName evidence="14">Diacylglycerol kinase family lipid kinase</fullName>
    </submittedName>
</protein>
<comment type="similarity">
    <text evidence="2">Belongs to the diacylglycerol/lipid kinase family.</text>
</comment>
<evidence type="ECO:0000256" key="4">
    <source>
        <dbReference type="ARBA" id="ARBA00022679"/>
    </source>
</evidence>
<keyword evidence="6" id="KW-0547">Nucleotide-binding</keyword>
<evidence type="ECO:0000256" key="10">
    <source>
        <dbReference type="ARBA" id="ARBA00023098"/>
    </source>
</evidence>
<evidence type="ECO:0000256" key="1">
    <source>
        <dbReference type="ARBA" id="ARBA00001946"/>
    </source>
</evidence>
<keyword evidence="15" id="KW-1185">Reference proteome</keyword>
<evidence type="ECO:0000256" key="7">
    <source>
        <dbReference type="ARBA" id="ARBA00022777"/>
    </source>
</evidence>
<comment type="cofactor">
    <cofactor evidence="1">
        <name>Mg(2+)</name>
        <dbReference type="ChEBI" id="CHEBI:18420"/>
    </cofactor>
</comment>
<evidence type="ECO:0000256" key="11">
    <source>
        <dbReference type="ARBA" id="ARBA00023209"/>
    </source>
</evidence>
<sequence>MKQAMIIINPSSGKEEALEYVRQVEDILRDKGYKVSVSETAKPLDATKFCLQACKEYYDLVVSIGGDGTLHETINGLIDQEHRPTLGVVPLGTINDFARALNIPLDPKKAIHTLTSSIVKTVDLGKMNDRLFANVVAVGSLADSLSSVSSEDKTKLGAFAYLKEGFKELIKTSSHPLTIMHDGESWIGESLLFVVALTNSVGGFEKMVPEASVDDGLLHCFIIKDINVFNTITVGTSLLFGSLKEHKDVVYFTAKQVQVTSTEQLHTNVDGEDGPPLPLELRILPSHIEVIVPEE</sequence>
<dbReference type="Pfam" id="PF00781">
    <property type="entry name" value="DAGK_cat"/>
    <property type="match status" value="1"/>
</dbReference>
<keyword evidence="5" id="KW-0479">Metal-binding</keyword>
<dbReference type="SMART" id="SM00046">
    <property type="entry name" value="DAGKc"/>
    <property type="match status" value="1"/>
</dbReference>
<dbReference type="InterPro" id="IPR050187">
    <property type="entry name" value="Lipid_Phosphate_FormReg"/>
</dbReference>
<keyword evidence="4" id="KW-0808">Transferase</keyword>
<dbReference type="GO" id="GO:0016301">
    <property type="term" value="F:kinase activity"/>
    <property type="evidence" value="ECO:0007669"/>
    <property type="project" value="UniProtKB-KW"/>
</dbReference>
<evidence type="ECO:0000313" key="15">
    <source>
        <dbReference type="Proteomes" id="UP000608071"/>
    </source>
</evidence>
<accession>A0ABR8T2F1</accession>
<dbReference type="InterPro" id="IPR001206">
    <property type="entry name" value="Diacylglycerol_kinase_cat_dom"/>
</dbReference>
<keyword evidence="3" id="KW-0444">Lipid biosynthesis</keyword>
<keyword evidence="11" id="KW-0594">Phospholipid biosynthesis</keyword>
<dbReference type="SUPFAM" id="SSF111331">
    <property type="entry name" value="NAD kinase/diacylglycerol kinase-like"/>
    <property type="match status" value="1"/>
</dbReference>
<keyword evidence="8" id="KW-0067">ATP-binding</keyword>
<gene>
    <name evidence="14" type="ORF">H9647_17950</name>
</gene>
<evidence type="ECO:0000259" key="13">
    <source>
        <dbReference type="PROSITE" id="PS50146"/>
    </source>
</evidence>
<reference evidence="14 15" key="1">
    <citation type="submission" date="2020-08" db="EMBL/GenBank/DDBJ databases">
        <title>A Genomic Blueprint of the Chicken Gut Microbiome.</title>
        <authorList>
            <person name="Gilroy R."/>
            <person name="Ravi A."/>
            <person name="Getino M."/>
            <person name="Pursley I."/>
            <person name="Horton D.L."/>
            <person name="Alikhan N.-F."/>
            <person name="Baker D."/>
            <person name="Gharbi K."/>
            <person name="Hall N."/>
            <person name="Watson M."/>
            <person name="Adriaenssens E.M."/>
            <person name="Foster-Nyarko E."/>
            <person name="Jarju S."/>
            <person name="Secka A."/>
            <person name="Antonio M."/>
            <person name="Oren A."/>
            <person name="Chaudhuri R."/>
            <person name="La Ragione R.M."/>
            <person name="Hildebrand F."/>
            <person name="Pallen M.J."/>
        </authorList>
    </citation>
    <scope>NUCLEOTIDE SEQUENCE [LARGE SCALE GENOMIC DNA]</scope>
    <source>
        <strain evidence="14 15">Sa2BVA9</strain>
    </source>
</reference>
<evidence type="ECO:0000256" key="3">
    <source>
        <dbReference type="ARBA" id="ARBA00022516"/>
    </source>
</evidence>
<evidence type="ECO:0000256" key="9">
    <source>
        <dbReference type="ARBA" id="ARBA00022842"/>
    </source>
</evidence>
<evidence type="ECO:0000256" key="12">
    <source>
        <dbReference type="ARBA" id="ARBA00023264"/>
    </source>
</evidence>
<organism evidence="14 15">
    <name type="scientific">Paenibacillus gallinarum</name>
    <dbReference type="NCBI Taxonomy" id="2762232"/>
    <lineage>
        <taxon>Bacteria</taxon>
        <taxon>Bacillati</taxon>
        <taxon>Bacillota</taxon>
        <taxon>Bacilli</taxon>
        <taxon>Bacillales</taxon>
        <taxon>Paenibacillaceae</taxon>
        <taxon>Paenibacillus</taxon>
    </lineage>
</organism>
<dbReference type="Gene3D" id="2.60.200.40">
    <property type="match status" value="1"/>
</dbReference>
<dbReference type="InterPro" id="IPR005218">
    <property type="entry name" value="Diacylglycerol/lipid_kinase"/>
</dbReference>
<keyword evidence="7 14" id="KW-0418">Kinase</keyword>
<proteinExistence type="inferred from homology"/>
<dbReference type="InterPro" id="IPR045540">
    <property type="entry name" value="YegS/DAGK_C"/>
</dbReference>
<dbReference type="RefSeq" id="WP_191802524.1">
    <property type="nucleotide sequence ID" value="NZ_JACSQL010000009.1"/>
</dbReference>
<dbReference type="Proteomes" id="UP000608071">
    <property type="component" value="Unassembled WGS sequence"/>
</dbReference>
<evidence type="ECO:0000256" key="5">
    <source>
        <dbReference type="ARBA" id="ARBA00022723"/>
    </source>
</evidence>
<evidence type="ECO:0000256" key="2">
    <source>
        <dbReference type="ARBA" id="ARBA00005983"/>
    </source>
</evidence>
<keyword evidence="12" id="KW-1208">Phospholipid metabolism</keyword>
<dbReference type="EMBL" id="JACSQL010000009">
    <property type="protein sequence ID" value="MBD7969946.1"/>
    <property type="molecule type" value="Genomic_DNA"/>
</dbReference>
<keyword evidence="10" id="KW-0443">Lipid metabolism</keyword>
<dbReference type="Gene3D" id="3.40.50.10330">
    <property type="entry name" value="Probable inorganic polyphosphate/atp-NAD kinase, domain 1"/>
    <property type="match status" value="1"/>
</dbReference>
<evidence type="ECO:0000256" key="8">
    <source>
        <dbReference type="ARBA" id="ARBA00022840"/>
    </source>
</evidence>
<evidence type="ECO:0000313" key="14">
    <source>
        <dbReference type="EMBL" id="MBD7969946.1"/>
    </source>
</evidence>
<dbReference type="InterPro" id="IPR017438">
    <property type="entry name" value="ATP-NAD_kinase_N"/>
</dbReference>
<dbReference type="PANTHER" id="PTHR12358">
    <property type="entry name" value="SPHINGOSINE KINASE"/>
    <property type="match status" value="1"/>
</dbReference>
<dbReference type="NCBIfam" id="TIGR00147">
    <property type="entry name" value="YegS/Rv2252/BmrU family lipid kinase"/>
    <property type="match status" value="1"/>
</dbReference>
<name>A0ABR8T2F1_9BACL</name>
<keyword evidence="9" id="KW-0460">Magnesium</keyword>